<dbReference type="Pfam" id="PF13432">
    <property type="entry name" value="TPR_16"/>
    <property type="match status" value="1"/>
</dbReference>
<dbReference type="STRING" id="796604.A0A2X0LZW4"/>
<dbReference type="PROSITE" id="PS50005">
    <property type="entry name" value="TPR"/>
    <property type="match status" value="1"/>
</dbReference>
<dbReference type="SMART" id="SM00028">
    <property type="entry name" value="TPR"/>
    <property type="match status" value="3"/>
</dbReference>
<evidence type="ECO:0000256" key="1">
    <source>
        <dbReference type="ARBA" id="ARBA00022737"/>
    </source>
</evidence>
<dbReference type="PANTHER" id="PTHR16193:SF0">
    <property type="entry name" value="TETRATRICOPEPTIDE REPEAT PROTEIN 27"/>
    <property type="match status" value="1"/>
</dbReference>
<evidence type="ECO:0000256" key="3">
    <source>
        <dbReference type="PROSITE-ProRule" id="PRU00339"/>
    </source>
</evidence>
<feature type="compositionally biased region" description="Acidic residues" evidence="4">
    <location>
        <begin position="693"/>
        <end position="712"/>
    </location>
</feature>
<organism evidence="5 6">
    <name type="scientific">Microbotryum silenes-dioicae</name>
    <dbReference type="NCBI Taxonomy" id="796604"/>
    <lineage>
        <taxon>Eukaryota</taxon>
        <taxon>Fungi</taxon>
        <taxon>Dikarya</taxon>
        <taxon>Basidiomycota</taxon>
        <taxon>Pucciniomycotina</taxon>
        <taxon>Microbotryomycetes</taxon>
        <taxon>Microbotryales</taxon>
        <taxon>Microbotryaceae</taxon>
        <taxon>Microbotryum</taxon>
    </lineage>
</organism>
<accession>A0A2X0LZW4</accession>
<sequence>MVALTAAESALLHLNEPQASTSELVQNACAAEALKVLHSPFARSCWRIDSGTSSSSATPRFGIDLTFLPTRDDPNVELNLLSVGVAALHAFVQINWTGPTLELDPRHLFDTKDGASTFAPEQINDTAIEELAYSGEPAYHLTKHAVLLVLALQIFGLLRSPYDTADSKENTPSTSSTLVSTIPTSLRWSLESIKIWRLRAGLVWLKVLDEPVPLPLSIASEASTLRLALPHDSPDRASLSLSLSLLSTLLSRSSPHSTAQKEASALAVQAAQEIGLEWELTGRMGKRTKWQVDEKTQLVVLARDRTSQQAKKEETSKMVETAAAPTPVPEAFALNDDTLLERTAFTQDSSAPKPVDEDPDSLSSMDPTSQPDISPFSQSVLLALSLATLPAPTSLMNLSADVLSTSQVSSFVSRVILQPQNWSVHSMALLLRCRAEAGRSRTVERGVLQMQALVDQLKDGSPRDISAISSAVKLEDMAPARDRLAQFHALNLPPWWEMERELATRYGSLGITKSALEIFTRLEMWEEVARCWTSLERPDRGIAIIRELLEGKKVETELVMEARKTDGASRVLRGGPRREAKMWCILGELEKDSRHFEKAWIVSGKTSSLAQRSLGATYWAANDYEKAREALRLALAINPLFPRSWFVLGCAEMRLFNWPGAQEAFGRCVALEDDDAESWSNLASCHLRRGETEGDVDPEETWDALDDDEDDQPTTKKPISAPTASTAKQTESEEAVKLPFSRKRAAFHCLKQAIKHSYDSWRMWYNYMIVAVDVGELSEACRALTRITEMRIAKDGEGAIDLEVLERLVDAVTRQLDDEPDQAQSSTPYVNPNSGKGLLPRVERLIDTTILPHCSSSARVFLARARLYLFQSDYAGALDCHLKAYRAVVGADESITHDKKAFLAATTRVEEVVTMLENLGSKRKADGELVAKDWKFQARSIVRTFMGRTRDSFGDEQAFEKVKDLLQDLKG</sequence>
<name>A0A2X0LZW4_9BASI</name>
<gene>
    <name evidence="5" type="primary">BQ5605_C019g08846</name>
    <name evidence="5" type="ORF">BQ5605_C019G08846</name>
</gene>
<keyword evidence="1" id="KW-0677">Repeat</keyword>
<dbReference type="InterPro" id="IPR011990">
    <property type="entry name" value="TPR-like_helical_dom_sf"/>
</dbReference>
<dbReference type="PANTHER" id="PTHR16193">
    <property type="entry name" value="TETRATRICOPEPTIDE REPEAT PROTEIN 27"/>
    <property type="match status" value="1"/>
</dbReference>
<protein>
    <submittedName>
        <fullName evidence="5">BQ5605_C019g08846 protein</fullName>
    </submittedName>
</protein>
<dbReference type="EMBL" id="FQNC01000019">
    <property type="protein sequence ID" value="SGY22709.1"/>
    <property type="molecule type" value="Genomic_DNA"/>
</dbReference>
<evidence type="ECO:0000313" key="6">
    <source>
        <dbReference type="Proteomes" id="UP000249464"/>
    </source>
</evidence>
<dbReference type="InterPro" id="IPR044244">
    <property type="entry name" value="TTC27/Emw1"/>
</dbReference>
<proteinExistence type="predicted"/>
<dbReference type="Gene3D" id="1.25.40.10">
    <property type="entry name" value="Tetratricopeptide repeat domain"/>
    <property type="match status" value="1"/>
</dbReference>
<keyword evidence="2 3" id="KW-0802">TPR repeat</keyword>
<feature type="repeat" description="TPR" evidence="3">
    <location>
        <begin position="608"/>
        <end position="641"/>
    </location>
</feature>
<feature type="region of interest" description="Disordered" evidence="4">
    <location>
        <begin position="690"/>
        <end position="735"/>
    </location>
</feature>
<evidence type="ECO:0000256" key="2">
    <source>
        <dbReference type="ARBA" id="ARBA00022803"/>
    </source>
</evidence>
<feature type="compositionally biased region" description="Polar residues" evidence="4">
    <location>
        <begin position="361"/>
        <end position="371"/>
    </location>
</feature>
<dbReference type="InterPro" id="IPR019734">
    <property type="entry name" value="TPR_rpt"/>
</dbReference>
<reference evidence="5 6" key="1">
    <citation type="submission" date="2016-11" db="EMBL/GenBank/DDBJ databases">
        <authorList>
            <person name="Jaros S."/>
            <person name="Januszkiewicz K."/>
            <person name="Wedrychowicz H."/>
        </authorList>
    </citation>
    <scope>NUCLEOTIDE SEQUENCE [LARGE SCALE GENOMIC DNA]</scope>
</reference>
<feature type="region of interest" description="Disordered" evidence="4">
    <location>
        <begin position="344"/>
        <end position="371"/>
    </location>
</feature>
<keyword evidence="6" id="KW-1185">Reference proteome</keyword>
<dbReference type="SUPFAM" id="SSF48452">
    <property type="entry name" value="TPR-like"/>
    <property type="match status" value="1"/>
</dbReference>
<evidence type="ECO:0000313" key="5">
    <source>
        <dbReference type="EMBL" id="SGY22709.1"/>
    </source>
</evidence>
<dbReference type="AlphaFoldDB" id="A0A2X0LZW4"/>
<evidence type="ECO:0000256" key="4">
    <source>
        <dbReference type="SAM" id="MobiDB-lite"/>
    </source>
</evidence>
<dbReference type="Proteomes" id="UP000249464">
    <property type="component" value="Unassembled WGS sequence"/>
</dbReference>